<evidence type="ECO:0000313" key="2">
    <source>
        <dbReference type="EMBL" id="NBG89508.1"/>
    </source>
</evidence>
<dbReference type="AlphaFoldDB" id="A0AA43XMF8"/>
<evidence type="ECO:0000256" key="1">
    <source>
        <dbReference type="SAM" id="MobiDB-lite"/>
    </source>
</evidence>
<name>A0AA43XMF8_9CLOT</name>
<accession>A0AA43XMF8</accession>
<organism evidence="2 3">
    <name type="scientific">Isachenkonia alkalipeptolytica</name>
    <dbReference type="NCBI Taxonomy" id="2565777"/>
    <lineage>
        <taxon>Bacteria</taxon>
        <taxon>Bacillati</taxon>
        <taxon>Bacillota</taxon>
        <taxon>Clostridia</taxon>
        <taxon>Eubacteriales</taxon>
        <taxon>Clostridiaceae</taxon>
        <taxon>Isachenkonia</taxon>
    </lineage>
</organism>
<protein>
    <submittedName>
        <fullName evidence="2">YtxH domain-containing protein</fullName>
    </submittedName>
</protein>
<proteinExistence type="predicted"/>
<feature type="compositionally biased region" description="Basic and acidic residues" evidence="1">
    <location>
        <begin position="83"/>
        <end position="94"/>
    </location>
</feature>
<dbReference type="InterPro" id="IPR024623">
    <property type="entry name" value="YtxH"/>
</dbReference>
<dbReference type="Pfam" id="PF12732">
    <property type="entry name" value="YtxH"/>
    <property type="match status" value="1"/>
</dbReference>
<comment type="caution">
    <text evidence="2">The sequence shown here is derived from an EMBL/GenBank/DDBJ whole genome shotgun (WGS) entry which is preliminary data.</text>
</comment>
<keyword evidence="3" id="KW-1185">Reference proteome</keyword>
<gene>
    <name evidence="2" type="ORF">ISALK_13515</name>
</gene>
<sequence>MKGLALGAFLGAVLGVLYAPDKGEVTRQKTKDEVMRLREDMGDYLEVGKERASELLEEKKDRAEEIWLSTKTNFTAETENDKEDISKEQEETEE</sequence>
<feature type="region of interest" description="Disordered" evidence="1">
    <location>
        <begin position="71"/>
        <end position="94"/>
    </location>
</feature>
<dbReference type="EMBL" id="SUMG01000027">
    <property type="protein sequence ID" value="NBG89508.1"/>
    <property type="molecule type" value="Genomic_DNA"/>
</dbReference>
<dbReference type="PANTHER" id="PTHR35792:SF1">
    <property type="entry name" value="SLL0268 PROTEIN"/>
    <property type="match status" value="1"/>
</dbReference>
<evidence type="ECO:0000313" key="3">
    <source>
        <dbReference type="Proteomes" id="UP000449710"/>
    </source>
</evidence>
<dbReference type="Proteomes" id="UP000449710">
    <property type="component" value="Unassembled WGS sequence"/>
</dbReference>
<dbReference type="InterPro" id="IPR052928">
    <property type="entry name" value="Desiccation-related_membrane"/>
</dbReference>
<dbReference type="PANTHER" id="PTHR35792">
    <property type="entry name" value="GENERAL STRESS PROTEIN"/>
    <property type="match status" value="1"/>
</dbReference>
<reference evidence="2 3" key="1">
    <citation type="submission" date="2019-04" db="EMBL/GenBank/DDBJ databases">
        <title>Isachenkonia alkalipeptolytica gen. nov. sp. nov. a new anaerobic, alkiliphilic organothrophic bacterium capable to reduce synthesized ferrihydrite isolated from a soda lake.</title>
        <authorList>
            <person name="Toshchakov S.V."/>
            <person name="Zavarzina D.G."/>
            <person name="Zhilina T.N."/>
            <person name="Kostrikina N.A."/>
            <person name="Kublanov I.V."/>
        </authorList>
    </citation>
    <scope>NUCLEOTIDE SEQUENCE [LARGE SCALE GENOMIC DNA]</scope>
    <source>
        <strain evidence="2 3">Z-1701</strain>
    </source>
</reference>